<evidence type="ECO:0000313" key="3">
    <source>
        <dbReference type="EMBL" id="NBG65514.1"/>
    </source>
</evidence>
<dbReference type="Proteomes" id="UP000470771">
    <property type="component" value="Unassembled WGS sequence"/>
</dbReference>
<evidence type="ECO:0000256" key="2">
    <source>
        <dbReference type="SAM" id="SignalP"/>
    </source>
</evidence>
<keyword evidence="2" id="KW-0732">Signal</keyword>
<keyword evidence="1" id="KW-1133">Transmembrane helix</keyword>
<dbReference type="EMBL" id="WWNE01000005">
    <property type="protein sequence ID" value="NBG65514.1"/>
    <property type="molecule type" value="Genomic_DNA"/>
</dbReference>
<organism evidence="3 4">
    <name type="scientific">Acidiluteibacter ferrifornacis</name>
    <dbReference type="NCBI Taxonomy" id="2692424"/>
    <lineage>
        <taxon>Bacteria</taxon>
        <taxon>Pseudomonadati</taxon>
        <taxon>Bacteroidota</taxon>
        <taxon>Flavobacteriia</taxon>
        <taxon>Flavobacteriales</taxon>
        <taxon>Cryomorphaceae</taxon>
        <taxon>Acidiluteibacter</taxon>
    </lineage>
</organism>
<comment type="caution">
    <text evidence="3">The sequence shown here is derived from an EMBL/GenBank/DDBJ whole genome shotgun (WGS) entry which is preliminary data.</text>
</comment>
<keyword evidence="1" id="KW-0472">Membrane</keyword>
<sequence length="199" mass="21942">MKKIIISLLLSLFTLSICFSQDTITLKTSEDIKAKVLEVSPTEIKYKRFDNLEGPVHIVLVADVLMIRYENGTKGIFNVEKAEPSTTTAETTVSTENLFYKGQNDAVRYYNGYKGAGTGTLVVSLLSPIAGLIPAILCSASAPKERNLNYPDAQLMSKDEYYTGYKFKAKKIKQGKVWTNWGIALGVNVFLILALSSGQ</sequence>
<evidence type="ECO:0000313" key="4">
    <source>
        <dbReference type="Proteomes" id="UP000470771"/>
    </source>
</evidence>
<feature type="signal peptide" evidence="2">
    <location>
        <begin position="1"/>
        <end position="20"/>
    </location>
</feature>
<feature type="chain" id="PRO_5026659568" evidence="2">
    <location>
        <begin position="21"/>
        <end position="199"/>
    </location>
</feature>
<keyword evidence="1" id="KW-0812">Transmembrane</keyword>
<keyword evidence="4" id="KW-1185">Reference proteome</keyword>
<gene>
    <name evidence="3" type="ORF">GQN54_05265</name>
</gene>
<accession>A0A6N9NI56</accession>
<dbReference type="AlphaFoldDB" id="A0A6N9NI56"/>
<dbReference type="RefSeq" id="WP_160632467.1">
    <property type="nucleotide sequence ID" value="NZ_WWNE01000005.1"/>
</dbReference>
<evidence type="ECO:0000256" key="1">
    <source>
        <dbReference type="SAM" id="Phobius"/>
    </source>
</evidence>
<reference evidence="3 4" key="1">
    <citation type="submission" date="2019-12" db="EMBL/GenBank/DDBJ databases">
        <authorList>
            <person name="Zhao J."/>
        </authorList>
    </citation>
    <scope>NUCLEOTIDE SEQUENCE [LARGE SCALE GENOMIC DNA]</scope>
    <source>
        <strain evidence="3 4">S-15</strain>
    </source>
</reference>
<proteinExistence type="predicted"/>
<protein>
    <submittedName>
        <fullName evidence="3">Uncharacterized protein</fullName>
    </submittedName>
</protein>
<name>A0A6N9NI56_9FLAO</name>
<feature type="transmembrane region" description="Helical" evidence="1">
    <location>
        <begin position="178"/>
        <end position="196"/>
    </location>
</feature>